<name>A0A7C5VV81_THERO</name>
<gene>
    <name evidence="1" type="ORF">ENM21_03785</name>
</gene>
<proteinExistence type="predicted"/>
<comment type="caution">
    <text evidence="1">The sequence shown here is derived from an EMBL/GenBank/DDBJ whole genome shotgun (WGS) entry which is preliminary data.</text>
</comment>
<organism evidence="1">
    <name type="scientific">Thermomicrobium roseum</name>
    <dbReference type="NCBI Taxonomy" id="500"/>
    <lineage>
        <taxon>Bacteria</taxon>
        <taxon>Pseudomonadati</taxon>
        <taxon>Thermomicrobiota</taxon>
        <taxon>Thermomicrobia</taxon>
        <taxon>Thermomicrobiales</taxon>
        <taxon>Thermomicrobiaceae</taxon>
        <taxon>Thermomicrobium</taxon>
    </lineage>
</organism>
<dbReference type="EMBL" id="DRWX01000184">
    <property type="protein sequence ID" value="HHM96316.1"/>
    <property type="molecule type" value="Genomic_DNA"/>
</dbReference>
<reference evidence="1" key="1">
    <citation type="journal article" date="2020" name="mSystems">
        <title>Genome- and Community-Level Interaction Insights into Carbon Utilization and Element Cycling Functions of Hydrothermarchaeota in Hydrothermal Sediment.</title>
        <authorList>
            <person name="Zhou Z."/>
            <person name="Liu Y."/>
            <person name="Xu W."/>
            <person name="Pan J."/>
            <person name="Luo Z.H."/>
            <person name="Li M."/>
        </authorList>
    </citation>
    <scope>NUCLEOTIDE SEQUENCE [LARGE SCALE GENOMIC DNA]</scope>
    <source>
        <strain evidence="1">SpSt-1065</strain>
    </source>
</reference>
<protein>
    <submittedName>
        <fullName evidence="1">Uncharacterized protein</fullName>
    </submittedName>
</protein>
<sequence length="423" mass="48268">MSGSVPEVAYDVAFLEAVYHNAGSLARDLEEDFGYCEEDAGRSMWYFHLWYAAFLDAYAPADHPVTRRLWQDLCQRAQISERCYLPSDDDQEGWQALRDTVGDLHIVRFVYWFGDVAKHPFVRELAQQFGISRWLDLAIRDTGLPSESTFTCNDPMGANWRRACLAEYRYPVELPITADEVRSAVQWIDTVTEHMYRAAGEIDAIRVEVEMALADAGFPVSHLIGTFSRKARFLETLTMEPEEARQVLYELLKESLAARDARVQGLEQSSTSEPHDILEAFRLFWMLWMAWYPAVLARRGRIPLSASFPPPAEDQPAWEVIAAELGELPLARFCYWFSRVAECTWEQIQARELGIAERLAAILRAPGHPDLAAENDSALLALRWRYSPTELPPVTADEARSIFTWLERVSGRIMAVLAIVRDI</sequence>
<dbReference type="AlphaFoldDB" id="A0A7C5VV81"/>
<accession>A0A7C5VV81</accession>
<evidence type="ECO:0000313" key="1">
    <source>
        <dbReference type="EMBL" id="HHM96316.1"/>
    </source>
</evidence>